<dbReference type="AlphaFoldDB" id="A0A6J1MP98"/>
<organism evidence="2 3">
    <name type="scientific">Bicyclus anynana</name>
    <name type="common">Squinting bush brown butterfly</name>
    <dbReference type="NCBI Taxonomy" id="110368"/>
    <lineage>
        <taxon>Eukaryota</taxon>
        <taxon>Metazoa</taxon>
        <taxon>Ecdysozoa</taxon>
        <taxon>Arthropoda</taxon>
        <taxon>Hexapoda</taxon>
        <taxon>Insecta</taxon>
        <taxon>Pterygota</taxon>
        <taxon>Neoptera</taxon>
        <taxon>Endopterygota</taxon>
        <taxon>Lepidoptera</taxon>
        <taxon>Glossata</taxon>
        <taxon>Ditrysia</taxon>
        <taxon>Papilionoidea</taxon>
        <taxon>Nymphalidae</taxon>
        <taxon>Satyrinae</taxon>
        <taxon>Satyrini</taxon>
        <taxon>Mycalesina</taxon>
        <taxon>Bicyclus</taxon>
    </lineage>
</organism>
<keyword evidence="1" id="KW-0472">Membrane</keyword>
<protein>
    <submittedName>
        <fullName evidence="3">Uncharacterized protein LOC112045446</fullName>
    </submittedName>
</protein>
<dbReference type="GeneID" id="112045446"/>
<name>A0A6J1MP98_BICAN</name>
<proteinExistence type="predicted"/>
<keyword evidence="1" id="KW-0812">Transmembrane</keyword>
<dbReference type="KEGG" id="bany:112045446"/>
<dbReference type="RefSeq" id="XP_023937385.2">
    <property type="nucleotide sequence ID" value="XM_024081617.2"/>
</dbReference>
<evidence type="ECO:0000256" key="1">
    <source>
        <dbReference type="SAM" id="Phobius"/>
    </source>
</evidence>
<feature type="transmembrane region" description="Helical" evidence="1">
    <location>
        <begin position="195"/>
        <end position="217"/>
    </location>
</feature>
<keyword evidence="2" id="KW-1185">Reference proteome</keyword>
<gene>
    <name evidence="3" type="primary">LOC112045446</name>
</gene>
<keyword evidence="1" id="KW-1133">Transmembrane helix</keyword>
<feature type="transmembrane region" description="Helical" evidence="1">
    <location>
        <begin position="237"/>
        <end position="260"/>
    </location>
</feature>
<evidence type="ECO:0000313" key="2">
    <source>
        <dbReference type="Proteomes" id="UP001652582"/>
    </source>
</evidence>
<evidence type="ECO:0000313" key="3">
    <source>
        <dbReference type="RefSeq" id="XP_023937385.2"/>
    </source>
</evidence>
<dbReference type="Proteomes" id="UP001652582">
    <property type="component" value="Chromosome 13"/>
</dbReference>
<sequence>MNDSYGSFNSTTTTSSQASQLKIVENADMLKVKEYVKSLLKTRIFLGRYLERLLADQRIGYRDIVKLSPAETDLKRDLLDAQSKLRSVFSGTHWIGITDSEAAGHSSGICLWTEIENQPFGVFWFQIKSVKFRDFEVIIQLKCLRHITDAFMEVEPIVLGRAEKPTIESTLNDTAKVVISSTKSIFTLDGLKDGVTFIFVFIIAVFTGSNAFVQFLGNFVLALVREMSNLVTKSTPLLLGCLDFLSKIVGGFYILIAMIFKPSNPNPLNRRTIAYNNRPQTTYYNDKNFD</sequence>
<reference evidence="3" key="1">
    <citation type="submission" date="2025-08" db="UniProtKB">
        <authorList>
            <consortium name="RefSeq"/>
        </authorList>
    </citation>
    <scope>IDENTIFICATION</scope>
</reference>
<accession>A0A6J1MP98</accession>
<dbReference type="OrthoDB" id="6362496at2759"/>